<accession>X0ZP06</accession>
<dbReference type="EMBL" id="BARS01057264">
    <property type="protein sequence ID" value="GAG49931.1"/>
    <property type="molecule type" value="Genomic_DNA"/>
</dbReference>
<proteinExistence type="predicted"/>
<evidence type="ECO:0000313" key="1">
    <source>
        <dbReference type="EMBL" id="GAG49931.1"/>
    </source>
</evidence>
<dbReference type="AlphaFoldDB" id="X0ZP06"/>
<name>X0ZP06_9ZZZZ</name>
<organism evidence="1">
    <name type="scientific">marine sediment metagenome</name>
    <dbReference type="NCBI Taxonomy" id="412755"/>
    <lineage>
        <taxon>unclassified sequences</taxon>
        <taxon>metagenomes</taxon>
        <taxon>ecological metagenomes</taxon>
    </lineage>
</organism>
<protein>
    <submittedName>
        <fullName evidence="1">Uncharacterized protein</fullName>
    </submittedName>
</protein>
<gene>
    <name evidence="1" type="ORF">S01H1_84027</name>
</gene>
<comment type="caution">
    <text evidence="1">The sequence shown here is derived from an EMBL/GenBank/DDBJ whole genome shotgun (WGS) entry which is preliminary data.</text>
</comment>
<reference evidence="1" key="1">
    <citation type="journal article" date="2014" name="Front. Microbiol.">
        <title>High frequency of phylogenetically diverse reductive dehalogenase-homologous genes in deep subseafloor sedimentary metagenomes.</title>
        <authorList>
            <person name="Kawai M."/>
            <person name="Futagami T."/>
            <person name="Toyoda A."/>
            <person name="Takaki Y."/>
            <person name="Nishi S."/>
            <person name="Hori S."/>
            <person name="Arai W."/>
            <person name="Tsubouchi T."/>
            <person name="Morono Y."/>
            <person name="Uchiyama I."/>
            <person name="Ito T."/>
            <person name="Fujiyama A."/>
            <person name="Inagaki F."/>
            <person name="Takami H."/>
        </authorList>
    </citation>
    <scope>NUCLEOTIDE SEQUENCE</scope>
    <source>
        <strain evidence="1">Expedition CK06-06</strain>
    </source>
</reference>
<sequence>MRPAVEAAYAFLKTQYGMAVNKVRGLRNVAVYAPYSVLCHVLTREAAENIGRPDKAVSPTFFNT</sequence>